<accession>I4ENN2</accession>
<organism evidence="2 3">
    <name type="scientific">Nitrolancea hollandica Lb</name>
    <dbReference type="NCBI Taxonomy" id="1129897"/>
    <lineage>
        <taxon>Bacteria</taxon>
        <taxon>Pseudomonadati</taxon>
        <taxon>Thermomicrobiota</taxon>
        <taxon>Thermomicrobia</taxon>
        <taxon>Sphaerobacterales</taxon>
        <taxon>Sphaerobacterineae</taxon>
        <taxon>Sphaerobacteraceae</taxon>
        <taxon>Nitrolancea</taxon>
    </lineage>
</organism>
<evidence type="ECO:0000256" key="1">
    <source>
        <dbReference type="SAM" id="Phobius"/>
    </source>
</evidence>
<feature type="transmembrane region" description="Helical" evidence="1">
    <location>
        <begin position="47"/>
        <end position="66"/>
    </location>
</feature>
<dbReference type="EMBL" id="CAGS01000736">
    <property type="protein sequence ID" value="CCF86295.1"/>
    <property type="molecule type" value="Genomic_DNA"/>
</dbReference>
<sequence length="74" mass="8412">MGNYFMRLFFSLVLAVPAIMLVVLGVQEWMATHNAEAASRSAYDLLMWLIPAFVLGVFSFIVFRSATSDSDRYR</sequence>
<proteinExistence type="predicted"/>
<gene>
    <name evidence="2" type="ORF">NITHO_990010</name>
</gene>
<comment type="caution">
    <text evidence="2">The sequence shown here is derived from an EMBL/GenBank/DDBJ whole genome shotgun (WGS) entry which is preliminary data.</text>
</comment>
<keyword evidence="1" id="KW-0472">Membrane</keyword>
<evidence type="ECO:0000313" key="2">
    <source>
        <dbReference type="EMBL" id="CCF86295.1"/>
    </source>
</evidence>
<evidence type="ECO:0000313" key="3">
    <source>
        <dbReference type="Proteomes" id="UP000004221"/>
    </source>
</evidence>
<protein>
    <submittedName>
        <fullName evidence="2">Uncharacterized protein</fullName>
    </submittedName>
</protein>
<dbReference type="Proteomes" id="UP000004221">
    <property type="component" value="Unassembled WGS sequence"/>
</dbReference>
<keyword evidence="1" id="KW-1133">Transmembrane helix</keyword>
<keyword evidence="3" id="KW-1185">Reference proteome</keyword>
<dbReference type="AlphaFoldDB" id="I4ENN2"/>
<name>I4ENN2_9BACT</name>
<reference evidence="2 3" key="1">
    <citation type="journal article" date="2012" name="ISME J.">
        <title>Nitrification expanded: discovery, physiology and genomics of a nitrite-oxidizing bacterium from the phylum Chloroflexi.</title>
        <authorList>
            <person name="Sorokin D.Y."/>
            <person name="Lucker S."/>
            <person name="Vejmelkova D."/>
            <person name="Kostrikina N.A."/>
            <person name="Kleerebezem R."/>
            <person name="Rijpstra W.I."/>
            <person name="Damste J.S."/>
            <person name="Le Paslier D."/>
            <person name="Muyzer G."/>
            <person name="Wagner M."/>
            <person name="van Loosdrecht M.C."/>
            <person name="Daims H."/>
        </authorList>
    </citation>
    <scope>NUCLEOTIDE SEQUENCE [LARGE SCALE GENOMIC DNA]</scope>
    <source>
        <strain evidence="3">none</strain>
    </source>
</reference>
<keyword evidence="1" id="KW-0812">Transmembrane</keyword>